<dbReference type="PANTHER" id="PTHR12015:SF186">
    <property type="entry name" value="C-C MOTIF CHEMOKINE 21-LIKE-RELATED"/>
    <property type="match status" value="1"/>
</dbReference>
<evidence type="ECO:0000313" key="5">
    <source>
        <dbReference type="Proteomes" id="UP000677803"/>
    </source>
</evidence>
<dbReference type="InterPro" id="IPR036048">
    <property type="entry name" value="Interleukin_8-like_sf"/>
</dbReference>
<dbReference type="InterPro" id="IPR001811">
    <property type="entry name" value="Chemokine_IL8-like_dom"/>
</dbReference>
<organism evidence="4 5">
    <name type="scientific">Menidia menidia</name>
    <name type="common">Atlantic silverside</name>
    <dbReference type="NCBI Taxonomy" id="238744"/>
    <lineage>
        <taxon>Eukaryota</taxon>
        <taxon>Metazoa</taxon>
        <taxon>Chordata</taxon>
        <taxon>Craniata</taxon>
        <taxon>Vertebrata</taxon>
        <taxon>Euteleostomi</taxon>
        <taxon>Actinopterygii</taxon>
        <taxon>Neopterygii</taxon>
        <taxon>Teleostei</taxon>
        <taxon>Neoteleostei</taxon>
        <taxon>Acanthomorphata</taxon>
        <taxon>Ovalentaria</taxon>
        <taxon>Atherinomorphae</taxon>
        <taxon>Atheriniformes</taxon>
        <taxon>Atherinopsidae</taxon>
        <taxon>Menidiinae</taxon>
        <taxon>Menidia</taxon>
    </lineage>
</organism>
<gene>
    <name evidence="4" type="ORF">MMEN_LOCUS7563</name>
</gene>
<dbReference type="Gene3D" id="2.40.50.40">
    <property type="match status" value="1"/>
</dbReference>
<evidence type="ECO:0000313" key="4">
    <source>
        <dbReference type="EMBL" id="CAG5896484.1"/>
    </source>
</evidence>
<evidence type="ECO:0000256" key="1">
    <source>
        <dbReference type="ARBA" id="ARBA00022514"/>
    </source>
</evidence>
<proteinExistence type="predicted"/>
<dbReference type="SMART" id="SM00199">
    <property type="entry name" value="SCY"/>
    <property type="match status" value="1"/>
</dbReference>
<dbReference type="GO" id="GO:0005615">
    <property type="term" value="C:extracellular space"/>
    <property type="evidence" value="ECO:0007669"/>
    <property type="project" value="UniProtKB-KW"/>
</dbReference>
<dbReference type="PANTHER" id="PTHR12015">
    <property type="entry name" value="SMALL INDUCIBLE CYTOKINE A"/>
    <property type="match status" value="1"/>
</dbReference>
<dbReference type="GO" id="GO:0008009">
    <property type="term" value="F:chemokine activity"/>
    <property type="evidence" value="ECO:0007669"/>
    <property type="project" value="InterPro"/>
</dbReference>
<sequence length="137" mass="16152">MGLSEGRNERRRVLSKYKAYIEYQRAATTHFTMRFNTLFFLLIISFICLALSQVSYDDCCLKYVKKGNKNIQRHAVKYRLQRPDGGCNIPAVIFIMRRGRMYCANPNDGWAKQLMQKIDEKEAKHSKTHHQQHPRRG</sequence>
<dbReference type="CDD" id="cd00169">
    <property type="entry name" value="Chemokine"/>
    <property type="match status" value="1"/>
</dbReference>
<keyword evidence="2" id="KW-0472">Membrane</keyword>
<dbReference type="Proteomes" id="UP000677803">
    <property type="component" value="Unassembled WGS sequence"/>
</dbReference>
<dbReference type="SUPFAM" id="SSF54117">
    <property type="entry name" value="Interleukin 8-like chemokines"/>
    <property type="match status" value="1"/>
</dbReference>
<name>A0A8S4ATY8_9TELE</name>
<keyword evidence="5" id="KW-1185">Reference proteome</keyword>
<dbReference type="Pfam" id="PF00048">
    <property type="entry name" value="IL8"/>
    <property type="match status" value="1"/>
</dbReference>
<evidence type="ECO:0000256" key="2">
    <source>
        <dbReference type="SAM" id="Phobius"/>
    </source>
</evidence>
<dbReference type="OrthoDB" id="9447832at2759"/>
<feature type="domain" description="Chemokine interleukin-8-like" evidence="3">
    <location>
        <begin position="56"/>
        <end position="118"/>
    </location>
</feature>
<protein>
    <submittedName>
        <fullName evidence="4">(Atlantic silverside) hypothetical protein</fullName>
    </submittedName>
</protein>
<reference evidence="4" key="1">
    <citation type="submission" date="2021-05" db="EMBL/GenBank/DDBJ databases">
        <authorList>
            <person name="Tigano A."/>
        </authorList>
    </citation>
    <scope>NUCLEOTIDE SEQUENCE</scope>
</reference>
<dbReference type="EMBL" id="CAJRST010007779">
    <property type="protein sequence ID" value="CAG5896484.1"/>
    <property type="molecule type" value="Genomic_DNA"/>
</dbReference>
<keyword evidence="2" id="KW-0812">Transmembrane</keyword>
<keyword evidence="2" id="KW-1133">Transmembrane helix</keyword>
<keyword evidence="1" id="KW-0202">Cytokine</keyword>
<dbReference type="GO" id="GO:0006955">
    <property type="term" value="P:immune response"/>
    <property type="evidence" value="ECO:0007669"/>
    <property type="project" value="InterPro"/>
</dbReference>
<feature type="transmembrane region" description="Helical" evidence="2">
    <location>
        <begin position="35"/>
        <end position="56"/>
    </location>
</feature>
<comment type="caution">
    <text evidence="4">The sequence shown here is derived from an EMBL/GenBank/DDBJ whole genome shotgun (WGS) entry which is preliminary data.</text>
</comment>
<dbReference type="InterPro" id="IPR039809">
    <property type="entry name" value="Chemokine_b/g/d"/>
</dbReference>
<dbReference type="AlphaFoldDB" id="A0A8S4ATY8"/>
<evidence type="ECO:0000259" key="3">
    <source>
        <dbReference type="SMART" id="SM00199"/>
    </source>
</evidence>
<accession>A0A8S4ATY8</accession>